<dbReference type="GO" id="GO:0004559">
    <property type="term" value="F:alpha-mannosidase activity"/>
    <property type="evidence" value="ECO:0007669"/>
    <property type="project" value="InterPro"/>
</dbReference>
<dbReference type="EMBL" id="PZQS01000001">
    <property type="protein sequence ID" value="PVD38471.1"/>
    <property type="molecule type" value="Genomic_DNA"/>
</dbReference>
<gene>
    <name evidence="2" type="ORF">C0Q70_01086</name>
</gene>
<evidence type="ECO:0000313" key="2">
    <source>
        <dbReference type="EMBL" id="PVD38471.1"/>
    </source>
</evidence>
<dbReference type="Proteomes" id="UP000245119">
    <property type="component" value="Linkage Group LG1"/>
</dbReference>
<dbReference type="InterPro" id="IPR011330">
    <property type="entry name" value="Glyco_hydro/deAcase_b/a-brl"/>
</dbReference>
<feature type="non-terminal residue" evidence="2">
    <location>
        <position position="1"/>
    </location>
</feature>
<dbReference type="InterPro" id="IPR000602">
    <property type="entry name" value="Glyco_hydro_38_N"/>
</dbReference>
<evidence type="ECO:0000259" key="1">
    <source>
        <dbReference type="Pfam" id="PF01074"/>
    </source>
</evidence>
<dbReference type="Pfam" id="PF01074">
    <property type="entry name" value="Glyco_hydro_38N"/>
    <property type="match status" value="1"/>
</dbReference>
<evidence type="ECO:0000313" key="3">
    <source>
        <dbReference type="Proteomes" id="UP000245119"/>
    </source>
</evidence>
<proteinExistence type="predicted"/>
<dbReference type="PANTHER" id="PTHR11607">
    <property type="entry name" value="ALPHA-MANNOSIDASE"/>
    <property type="match status" value="1"/>
</dbReference>
<dbReference type="PANTHER" id="PTHR11607:SF3">
    <property type="entry name" value="LYSOSOMAL ALPHA-MANNOSIDASE"/>
    <property type="match status" value="1"/>
</dbReference>
<feature type="domain" description="Glycoside hydrolase family 38 N-terminal" evidence="1">
    <location>
        <begin position="11"/>
        <end position="106"/>
    </location>
</feature>
<organism evidence="2 3">
    <name type="scientific">Pomacea canaliculata</name>
    <name type="common">Golden apple snail</name>
    <dbReference type="NCBI Taxonomy" id="400727"/>
    <lineage>
        <taxon>Eukaryota</taxon>
        <taxon>Metazoa</taxon>
        <taxon>Spiralia</taxon>
        <taxon>Lophotrochozoa</taxon>
        <taxon>Mollusca</taxon>
        <taxon>Gastropoda</taxon>
        <taxon>Caenogastropoda</taxon>
        <taxon>Architaenioglossa</taxon>
        <taxon>Ampullarioidea</taxon>
        <taxon>Ampullariidae</taxon>
        <taxon>Pomacea</taxon>
    </lineage>
</organism>
<name>A0A2T7PYH1_POMCA</name>
<dbReference type="InterPro" id="IPR050843">
    <property type="entry name" value="Glycosyl_Hydrlase_38"/>
</dbReference>
<protein>
    <recommendedName>
        <fullName evidence="1">Glycoside hydrolase family 38 N-terminal domain-containing protein</fullName>
    </recommendedName>
</protein>
<dbReference type="AlphaFoldDB" id="A0A2T7PYH1"/>
<sequence>SCNPVKDDMINVHVVPHTHDDVGWLMTVDQYYYSQVQYILDSVVQELQKDPTKRFMYVEIAYFARWFREQDDATRHVVKGLVNEGQLEFILGGWCMNDEAATHYNANHRPARARFRVPEAELW</sequence>
<dbReference type="SUPFAM" id="SSF88713">
    <property type="entry name" value="Glycoside hydrolase/deacetylase"/>
    <property type="match status" value="1"/>
</dbReference>
<comment type="caution">
    <text evidence="2">The sequence shown here is derived from an EMBL/GenBank/DDBJ whole genome shotgun (WGS) entry which is preliminary data.</text>
</comment>
<dbReference type="GO" id="GO:0005764">
    <property type="term" value="C:lysosome"/>
    <property type="evidence" value="ECO:0007669"/>
    <property type="project" value="TreeGrafter"/>
</dbReference>
<keyword evidence="3" id="KW-1185">Reference proteome</keyword>
<accession>A0A2T7PYH1</accession>
<dbReference type="OrthoDB" id="2016903at2759"/>
<dbReference type="Gene3D" id="3.20.110.10">
    <property type="entry name" value="Glycoside hydrolase 38, N terminal domain"/>
    <property type="match status" value="1"/>
</dbReference>
<dbReference type="InterPro" id="IPR027291">
    <property type="entry name" value="Glyco_hydro_38_N_sf"/>
</dbReference>
<dbReference type="GO" id="GO:0006013">
    <property type="term" value="P:mannose metabolic process"/>
    <property type="evidence" value="ECO:0007669"/>
    <property type="project" value="InterPro"/>
</dbReference>
<reference evidence="2 3" key="1">
    <citation type="submission" date="2018-04" db="EMBL/GenBank/DDBJ databases">
        <title>The genome of golden apple snail Pomacea canaliculata provides insight into stress tolerance and invasive adaptation.</title>
        <authorList>
            <person name="Liu C."/>
            <person name="Liu B."/>
            <person name="Ren Y."/>
            <person name="Zhang Y."/>
            <person name="Wang H."/>
            <person name="Li S."/>
            <person name="Jiang F."/>
            <person name="Yin L."/>
            <person name="Zhang G."/>
            <person name="Qian W."/>
            <person name="Fan W."/>
        </authorList>
    </citation>
    <scope>NUCLEOTIDE SEQUENCE [LARGE SCALE GENOMIC DNA]</scope>
    <source>
        <strain evidence="2">SZHN2017</strain>
        <tissue evidence="2">Muscle</tissue>
    </source>
</reference>